<dbReference type="RefSeq" id="WP_380619788.1">
    <property type="nucleotide sequence ID" value="NZ_JBHSDK010000012.1"/>
</dbReference>
<dbReference type="SUPFAM" id="SSF49899">
    <property type="entry name" value="Concanavalin A-like lectins/glucanases"/>
    <property type="match status" value="1"/>
</dbReference>
<evidence type="ECO:0000313" key="3">
    <source>
        <dbReference type="Proteomes" id="UP001595823"/>
    </source>
</evidence>
<feature type="chain" id="PRO_5045377366" evidence="1">
    <location>
        <begin position="25"/>
        <end position="320"/>
    </location>
</feature>
<proteinExistence type="predicted"/>
<keyword evidence="3" id="KW-1185">Reference proteome</keyword>
<evidence type="ECO:0000313" key="2">
    <source>
        <dbReference type="EMBL" id="MFC4335255.1"/>
    </source>
</evidence>
<gene>
    <name evidence="2" type="ORF">ACFPET_08605</name>
</gene>
<name>A0ABV8TXT4_9ACTN</name>
<evidence type="ECO:0000256" key="1">
    <source>
        <dbReference type="SAM" id="SignalP"/>
    </source>
</evidence>
<organism evidence="2 3">
    <name type="scientific">Salininema proteolyticum</name>
    <dbReference type="NCBI Taxonomy" id="1607685"/>
    <lineage>
        <taxon>Bacteria</taxon>
        <taxon>Bacillati</taxon>
        <taxon>Actinomycetota</taxon>
        <taxon>Actinomycetes</taxon>
        <taxon>Glycomycetales</taxon>
        <taxon>Glycomycetaceae</taxon>
        <taxon>Salininema</taxon>
    </lineage>
</organism>
<dbReference type="InterPro" id="IPR013320">
    <property type="entry name" value="ConA-like_dom_sf"/>
</dbReference>
<accession>A0ABV8TXT4</accession>
<comment type="caution">
    <text evidence="2">The sequence shown here is derived from an EMBL/GenBank/DDBJ whole genome shotgun (WGS) entry which is preliminary data.</text>
</comment>
<reference evidence="3" key="1">
    <citation type="journal article" date="2019" name="Int. J. Syst. Evol. Microbiol.">
        <title>The Global Catalogue of Microorganisms (GCM) 10K type strain sequencing project: providing services to taxonomists for standard genome sequencing and annotation.</title>
        <authorList>
            <consortium name="The Broad Institute Genomics Platform"/>
            <consortium name="The Broad Institute Genome Sequencing Center for Infectious Disease"/>
            <person name="Wu L."/>
            <person name="Ma J."/>
        </authorList>
    </citation>
    <scope>NUCLEOTIDE SEQUENCE [LARGE SCALE GENOMIC DNA]</scope>
    <source>
        <strain evidence="3">IBRC-M 10908</strain>
    </source>
</reference>
<keyword evidence="1" id="KW-0732">Signal</keyword>
<sequence length="320" mass="33588">MKRTLTAAGSALAAIALVASPATAQGETILDRQFHSDSIDPQFVALGETCLTAASGDNPMACEEGLTGPIPELGEEKGYLLLTDESKFAAGGFVYNEAIEAEDGIQVRFAQYQYGGTGADGISFFLADGSENLTDVGAMGGSLGYAQHIDEPGVDGGFIGLGIDAWGNFSADTENRGNGCPADQRAPSFLQEEGNRAPDNVALRGPGEGDEGYCLLATTATEEVVETTDDGTIYGTDFPDSVRADSLEEAKRLVRLTVSGHDEPRVTVEMDFLNGAGWQTMLETTVDHEAPSSYKFGFAASTGAATDVHLLRHLSVRTLG</sequence>
<dbReference type="Proteomes" id="UP001595823">
    <property type="component" value="Unassembled WGS sequence"/>
</dbReference>
<dbReference type="EMBL" id="JBHSDK010000012">
    <property type="protein sequence ID" value="MFC4335255.1"/>
    <property type="molecule type" value="Genomic_DNA"/>
</dbReference>
<feature type="signal peptide" evidence="1">
    <location>
        <begin position="1"/>
        <end position="24"/>
    </location>
</feature>
<dbReference type="Gene3D" id="2.60.120.200">
    <property type="match status" value="1"/>
</dbReference>
<protein>
    <submittedName>
        <fullName evidence="2">Uncharacterized protein</fullName>
    </submittedName>
</protein>